<feature type="transmembrane region" description="Helical" evidence="7">
    <location>
        <begin position="301"/>
        <end position="321"/>
    </location>
</feature>
<evidence type="ECO:0000256" key="4">
    <source>
        <dbReference type="ARBA" id="ARBA00022692"/>
    </source>
</evidence>
<organism evidence="10 12">
    <name type="scientific">Parvimonas micra</name>
    <dbReference type="NCBI Taxonomy" id="33033"/>
    <lineage>
        <taxon>Bacteria</taxon>
        <taxon>Bacillati</taxon>
        <taxon>Bacillota</taxon>
        <taxon>Tissierellia</taxon>
        <taxon>Tissierellales</taxon>
        <taxon>Peptoniphilaceae</taxon>
        <taxon>Parvimonas</taxon>
    </lineage>
</organism>
<feature type="transmembrane region" description="Helical" evidence="7">
    <location>
        <begin position="80"/>
        <end position="102"/>
    </location>
</feature>
<keyword evidence="7" id="KW-1003">Cell membrane</keyword>
<dbReference type="Pfam" id="PF10555">
    <property type="entry name" value="MraY_sig1"/>
    <property type="match status" value="1"/>
</dbReference>
<evidence type="ECO:0000256" key="1">
    <source>
        <dbReference type="ARBA" id="ARBA00004141"/>
    </source>
</evidence>
<dbReference type="InterPro" id="IPR000715">
    <property type="entry name" value="Glycosyl_transferase_4"/>
</dbReference>
<feature type="transmembrane region" description="Helical" evidence="7">
    <location>
        <begin position="6"/>
        <end position="29"/>
    </location>
</feature>
<dbReference type="GO" id="GO:0051301">
    <property type="term" value="P:cell division"/>
    <property type="evidence" value="ECO:0007669"/>
    <property type="project" value="UniProtKB-KW"/>
</dbReference>
<keyword evidence="12" id="KW-1185">Reference proteome</keyword>
<dbReference type="Pfam" id="PF00953">
    <property type="entry name" value="Glycos_transf_4"/>
    <property type="match status" value="1"/>
</dbReference>
<gene>
    <name evidence="7 11" type="primary">mraY</name>
    <name evidence="11" type="ORF">NM222_05750</name>
    <name evidence="10" type="ORF">NW74_02265</name>
</gene>
<dbReference type="EC" id="2.7.8.13" evidence="7 8"/>
<dbReference type="GO" id="GO:0009252">
    <property type="term" value="P:peptidoglycan biosynthetic process"/>
    <property type="evidence" value="ECO:0007669"/>
    <property type="project" value="UniProtKB-UniRule"/>
</dbReference>
<comment type="function">
    <text evidence="7">Catalyzes the initial step of the lipid cycle reactions in the biosynthesis of the cell wall peptidoglycan: transfers peptidoglycan precursor phospho-MurNAc-pentapeptide from UDP-MurNAc-pentapeptide onto the lipid carrier undecaprenyl phosphate, yielding undecaprenyl-pyrophosphoryl-MurNAc-pentapeptide, known as lipid I.</text>
</comment>
<keyword evidence="7" id="KW-0573">Peptidoglycan synthesis</keyword>
<reference evidence="10 12" key="1">
    <citation type="submission" date="2014-10" db="EMBL/GenBank/DDBJ databases">
        <title>Complete genome sequence of Parvimonas micra KCOM 1535 (= ChDC B708).</title>
        <authorList>
            <person name="Kook J.-K."/>
            <person name="Park S.-N."/>
            <person name="Lim Y.K."/>
            <person name="Roh H."/>
        </authorList>
    </citation>
    <scope>NUCLEOTIDE SEQUENCE [LARGE SCALE GENOMIC DNA]</scope>
    <source>
        <strain evidence="10">KCOM 1535</strain>
        <strain evidence="12">KCOM 1535 / ChDC B708</strain>
    </source>
</reference>
<feature type="binding site" evidence="9">
    <location>
        <position position="229"/>
    </location>
    <ligand>
        <name>Mg(2+)</name>
        <dbReference type="ChEBI" id="CHEBI:18420"/>
    </ligand>
</feature>
<keyword evidence="6 7" id="KW-0472">Membrane</keyword>
<dbReference type="GO" id="GO:0008963">
    <property type="term" value="F:phospho-N-acetylmuramoyl-pentapeptide-transferase activity"/>
    <property type="evidence" value="ECO:0007669"/>
    <property type="project" value="UniProtKB-UniRule"/>
</dbReference>
<evidence type="ECO:0000313" key="12">
    <source>
        <dbReference type="Proteomes" id="UP000031386"/>
    </source>
</evidence>
<dbReference type="RefSeq" id="WP_041953652.1">
    <property type="nucleotide sequence ID" value="NZ_CP009761.1"/>
</dbReference>
<evidence type="ECO:0000256" key="6">
    <source>
        <dbReference type="ARBA" id="ARBA00023136"/>
    </source>
</evidence>
<comment type="similarity">
    <text evidence="2 7">Belongs to the glycosyltransferase 4 family. MraY subfamily.</text>
</comment>
<keyword evidence="5 7" id="KW-1133">Transmembrane helix</keyword>
<dbReference type="Proteomes" id="UP001210690">
    <property type="component" value="Chromosome"/>
</dbReference>
<dbReference type="EMBL" id="CP009761">
    <property type="protein sequence ID" value="AIZ36259.1"/>
    <property type="molecule type" value="Genomic_DNA"/>
</dbReference>
<proteinExistence type="inferred from homology"/>
<dbReference type="AlphaFoldDB" id="A0A0B4S176"/>
<keyword evidence="7" id="KW-0961">Cell wall biogenesis/degradation</keyword>
<feature type="transmembrane region" description="Helical" evidence="7">
    <location>
        <begin position="201"/>
        <end position="221"/>
    </location>
</feature>
<keyword evidence="7" id="KW-0133">Cell shape</keyword>
<dbReference type="OrthoDB" id="9805475at2"/>
<feature type="binding site" evidence="9">
    <location>
        <position position="170"/>
    </location>
    <ligand>
        <name>Mg(2+)</name>
        <dbReference type="ChEBI" id="CHEBI:18420"/>
    </ligand>
</feature>
<keyword evidence="3 7" id="KW-0808">Transferase</keyword>
<dbReference type="PROSITE" id="PS01348">
    <property type="entry name" value="MRAY_2"/>
    <property type="match status" value="1"/>
</dbReference>
<dbReference type="PANTHER" id="PTHR22926">
    <property type="entry name" value="PHOSPHO-N-ACETYLMURAMOYL-PENTAPEPTIDE-TRANSFERASE"/>
    <property type="match status" value="1"/>
</dbReference>
<evidence type="ECO:0000256" key="3">
    <source>
        <dbReference type="ARBA" id="ARBA00022679"/>
    </source>
</evidence>
<dbReference type="UniPathway" id="UPA00219"/>
<keyword evidence="7" id="KW-0132">Cell division</keyword>
<evidence type="ECO:0000256" key="9">
    <source>
        <dbReference type="PIRSR" id="PIRSR600715-1"/>
    </source>
</evidence>
<keyword evidence="7" id="KW-0131">Cell cycle</keyword>
<comment type="catalytic activity">
    <reaction evidence="7">
        <text>UDP-N-acetyl-alpha-D-muramoyl-L-alanyl-gamma-D-glutamyl-meso-2,6-diaminopimeloyl-D-alanyl-D-alanine + di-trans,octa-cis-undecaprenyl phosphate = di-trans,octa-cis-undecaprenyl diphospho-N-acetyl-alpha-D-muramoyl-L-alanyl-D-glutamyl-meso-2,6-diaminopimeloyl-D-alanyl-D-alanine + UMP</text>
        <dbReference type="Rhea" id="RHEA:28386"/>
        <dbReference type="ChEBI" id="CHEBI:57865"/>
        <dbReference type="ChEBI" id="CHEBI:60392"/>
        <dbReference type="ChEBI" id="CHEBI:61386"/>
        <dbReference type="ChEBI" id="CHEBI:61387"/>
        <dbReference type="EC" id="2.7.8.13"/>
    </reaction>
</comment>
<accession>A0A0B4S176</accession>
<dbReference type="KEGG" id="pmic:NW74_02265"/>
<keyword evidence="7 9" id="KW-0460">Magnesium</keyword>
<comment type="cofactor">
    <cofactor evidence="7 9">
        <name>Mg(2+)</name>
        <dbReference type="ChEBI" id="CHEBI:18420"/>
    </cofactor>
</comment>
<dbReference type="NCBIfam" id="TIGR00445">
    <property type="entry name" value="mraY"/>
    <property type="match status" value="1"/>
</dbReference>
<sequence>MRISNFTIWSILFSFFLTIIIAKYSIPYLRKFKLGQNIRDDGPQSHLSKAGTPTMGGIFFVIAIILTTFCLGNFSKEVFAVLIGMLGFTLIGFLDDFFKLVMKRSLGLTEIQKLIIQFIISIVVILFIEKVVGTDLRYQLIPFVKGAVNFGWIIYPILIFVMIGTANATNLTDGLDGLSSSVSIPVFLGLGLISFSRFPGVGVFSLAFMASLMGFVMFNSYPARVFMGDTGSMALGGAIATICILNGIIFYLPIIGGIYVMEALSVIIQVVSYKTRNKKRVFLMSPIHHHYELKGYKEPQIVTAFAVISGILSIISVYLFFSI</sequence>
<dbReference type="InterPro" id="IPR003524">
    <property type="entry name" value="PNAcMuramoyl-5peptid_Trfase"/>
</dbReference>
<feature type="transmembrane region" description="Helical" evidence="7">
    <location>
        <begin position="233"/>
        <end position="252"/>
    </location>
</feature>
<dbReference type="CDD" id="cd06852">
    <property type="entry name" value="GT_MraY"/>
    <property type="match status" value="1"/>
</dbReference>
<evidence type="ECO:0000313" key="10">
    <source>
        <dbReference type="EMBL" id="AIZ36259.1"/>
    </source>
</evidence>
<protein>
    <recommendedName>
        <fullName evidence="7 8">Phospho-N-acetylmuramoyl-pentapeptide-transferase</fullName>
        <ecNumber evidence="7 8">2.7.8.13</ecNumber>
    </recommendedName>
    <alternativeName>
        <fullName evidence="7">UDP-MurNAc-pentapeptide phosphotransferase</fullName>
    </alternativeName>
</protein>
<keyword evidence="7 9" id="KW-0479">Metal-binding</keyword>
<dbReference type="STRING" id="33033.NW74_02265"/>
<name>A0A0B4S176_9FIRM</name>
<comment type="pathway">
    <text evidence="7">Cell wall biogenesis; peptidoglycan biosynthesis.</text>
</comment>
<feature type="transmembrane region" description="Helical" evidence="7">
    <location>
        <begin position="50"/>
        <end position="74"/>
    </location>
</feature>
<feature type="transmembrane region" description="Helical" evidence="7">
    <location>
        <begin position="114"/>
        <end position="132"/>
    </location>
</feature>
<dbReference type="HAMAP" id="MF_00038">
    <property type="entry name" value="MraY"/>
    <property type="match status" value="1"/>
</dbReference>
<dbReference type="EMBL" id="CP101412">
    <property type="protein sequence ID" value="WBB30470.1"/>
    <property type="molecule type" value="Genomic_DNA"/>
</dbReference>
<keyword evidence="4 7" id="KW-0812">Transmembrane</keyword>
<dbReference type="PANTHER" id="PTHR22926:SF5">
    <property type="entry name" value="PHOSPHO-N-ACETYLMURAMOYL-PENTAPEPTIDE-TRANSFERASE HOMOLOG"/>
    <property type="match status" value="1"/>
</dbReference>
<dbReference type="GO" id="GO:0071555">
    <property type="term" value="P:cell wall organization"/>
    <property type="evidence" value="ECO:0007669"/>
    <property type="project" value="UniProtKB-KW"/>
</dbReference>
<feature type="transmembrane region" description="Helical" evidence="7">
    <location>
        <begin position="152"/>
        <end position="171"/>
    </location>
</feature>
<reference evidence="11" key="2">
    <citation type="submission" date="2022-07" db="EMBL/GenBank/DDBJ databases">
        <title>Parvimonas micra travels from the subgingival sulcus of the human oral cavity to the colorectal adenocarcinoma.</title>
        <authorList>
            <person name="Conde-Perez K."/>
            <person name="Buetas E."/>
            <person name="Aja-Macaya P."/>
            <person name="Martin-De Arribas E."/>
            <person name="Iglesias-Corras I."/>
            <person name="Trigo-Tasende N."/>
            <person name="Nasser-Ali M."/>
            <person name="Estevez L.S."/>
            <person name="Rumbo-Feal S."/>
            <person name="Otero-Alen B."/>
            <person name="Noguera J.F."/>
            <person name="Concha A."/>
            <person name="Pardinas-Lopez S."/>
            <person name="Carda-Dieguez M."/>
            <person name="Gomez-Randulfe I."/>
            <person name="Martinez-Lago N."/>
            <person name="Ladra S."/>
            <person name="Aparicio L.A."/>
            <person name="Bou G."/>
            <person name="Mira A."/>
            <person name="Vallejo J.A."/>
            <person name="Poza M."/>
        </authorList>
    </citation>
    <scope>NUCLEOTIDE SEQUENCE</scope>
    <source>
        <strain evidence="11">PM102KC-G-1</strain>
    </source>
</reference>
<dbReference type="PROSITE" id="PS01347">
    <property type="entry name" value="MRAY_1"/>
    <property type="match status" value="1"/>
</dbReference>
<evidence type="ECO:0000256" key="2">
    <source>
        <dbReference type="ARBA" id="ARBA00005583"/>
    </source>
</evidence>
<dbReference type="GO" id="GO:0005886">
    <property type="term" value="C:plasma membrane"/>
    <property type="evidence" value="ECO:0007669"/>
    <property type="project" value="UniProtKB-SubCell"/>
</dbReference>
<evidence type="ECO:0000256" key="7">
    <source>
        <dbReference type="HAMAP-Rule" id="MF_00038"/>
    </source>
</evidence>
<comment type="subcellular location">
    <subcellularLocation>
        <location evidence="7">Cell membrane</location>
        <topology evidence="7">Multi-pass membrane protein</topology>
    </subcellularLocation>
    <subcellularLocation>
        <location evidence="1">Membrane</location>
        <topology evidence="1">Multi-pass membrane protein</topology>
    </subcellularLocation>
</comment>
<evidence type="ECO:0000313" key="11">
    <source>
        <dbReference type="EMBL" id="WBB30470.1"/>
    </source>
</evidence>
<evidence type="ECO:0000256" key="8">
    <source>
        <dbReference type="NCBIfam" id="TIGR00445"/>
    </source>
</evidence>
<dbReference type="InterPro" id="IPR018480">
    <property type="entry name" value="PNAcMuramoyl-5peptid_Trfase_CS"/>
</dbReference>
<evidence type="ECO:0000256" key="5">
    <source>
        <dbReference type="ARBA" id="ARBA00022989"/>
    </source>
</evidence>
<dbReference type="Proteomes" id="UP000031386">
    <property type="component" value="Chromosome"/>
</dbReference>
<dbReference type="GO" id="GO:0008360">
    <property type="term" value="P:regulation of cell shape"/>
    <property type="evidence" value="ECO:0007669"/>
    <property type="project" value="UniProtKB-KW"/>
</dbReference>
<dbReference type="GO" id="GO:0046872">
    <property type="term" value="F:metal ion binding"/>
    <property type="evidence" value="ECO:0007669"/>
    <property type="project" value="UniProtKB-KW"/>
</dbReference>